<reference evidence="2 3" key="1">
    <citation type="journal article" date="2019" name="Nat. Microbiol.">
        <title>Mediterranean grassland soil C-N compound turnover is dependent on rainfall and depth, and is mediated by genomically divergent microorganisms.</title>
        <authorList>
            <person name="Diamond S."/>
            <person name="Andeer P.F."/>
            <person name="Li Z."/>
            <person name="Crits-Christoph A."/>
            <person name="Burstein D."/>
            <person name="Anantharaman K."/>
            <person name="Lane K.R."/>
            <person name="Thomas B.C."/>
            <person name="Pan C."/>
            <person name="Northen T.R."/>
            <person name="Banfield J.F."/>
        </authorList>
    </citation>
    <scope>NUCLEOTIDE SEQUENCE [LARGE SCALE GENOMIC DNA]</scope>
    <source>
        <strain evidence="2">NP_3</strain>
    </source>
</reference>
<protein>
    <submittedName>
        <fullName evidence="2">Uncharacterized protein</fullName>
    </submittedName>
</protein>
<comment type="caution">
    <text evidence="2">The sequence shown here is derived from an EMBL/GenBank/DDBJ whole genome shotgun (WGS) entry which is preliminary data.</text>
</comment>
<dbReference type="Proteomes" id="UP000318509">
    <property type="component" value="Unassembled WGS sequence"/>
</dbReference>
<evidence type="ECO:0000313" key="2">
    <source>
        <dbReference type="EMBL" id="TMI88349.1"/>
    </source>
</evidence>
<evidence type="ECO:0000313" key="3">
    <source>
        <dbReference type="Proteomes" id="UP000318509"/>
    </source>
</evidence>
<accession>A0A537JXT1</accession>
<name>A0A537JXT1_9BACT</name>
<sequence>MPRVAAAKAQESPVTVNIASPQTAPSASPAQHNTELEPNWFFDKLAAITPEEWGKFYTLEIVRLEPKLPGVPGSKGFLDIYTEPISKAMIKSRFGGGKFSLVLLRNNKYITSHTIDIEGDPIYARGRELPPASAGTGSALEGRLLNMLETNLKEMKEELRKREASGGDPAFSKAVDILSTAYSTGLATMQKDQANPTQQLKDIIGTAKEMGVLGNADAGVLGTIKVLKEIGVIGPPAAAAAATSPLEQLKMFLEIFDRIEEFRGGSNGKPRDWKAELAGRVGEALPTILDNLSTRRGVRGVRPEPPPRPSVSAVSPAPHPASAAQVPRPAPVSRTAVPPAASLRIVSTEADPGTAHGESAGDGRENPANASAVPVEADALDEHAANFVKRRIVECVARGEEGDGELIVDFLEVAWPAAVNYLEMFPAEQVTAFFSGDAILAQATQHQNWPRMLGEAQAYLAEEAPAEQVTH</sequence>
<feature type="region of interest" description="Disordered" evidence="1">
    <location>
        <begin position="295"/>
        <end position="370"/>
    </location>
</feature>
<dbReference type="EMBL" id="VBAK01000141">
    <property type="protein sequence ID" value="TMI88349.1"/>
    <property type="molecule type" value="Genomic_DNA"/>
</dbReference>
<feature type="region of interest" description="Disordered" evidence="1">
    <location>
        <begin position="1"/>
        <end position="32"/>
    </location>
</feature>
<dbReference type="AlphaFoldDB" id="A0A537JXT1"/>
<feature type="compositionally biased region" description="Low complexity" evidence="1">
    <location>
        <begin position="310"/>
        <end position="327"/>
    </location>
</feature>
<evidence type="ECO:0000256" key="1">
    <source>
        <dbReference type="SAM" id="MobiDB-lite"/>
    </source>
</evidence>
<organism evidence="2 3">
    <name type="scientific">Candidatus Segetimicrobium genomatis</name>
    <dbReference type="NCBI Taxonomy" id="2569760"/>
    <lineage>
        <taxon>Bacteria</taxon>
        <taxon>Bacillati</taxon>
        <taxon>Candidatus Sysuimicrobiota</taxon>
        <taxon>Candidatus Sysuimicrobiia</taxon>
        <taxon>Candidatus Sysuimicrobiales</taxon>
        <taxon>Candidatus Segetimicrobiaceae</taxon>
        <taxon>Candidatus Segetimicrobium</taxon>
    </lineage>
</organism>
<proteinExistence type="predicted"/>
<feature type="compositionally biased region" description="Low complexity" evidence="1">
    <location>
        <begin position="19"/>
        <end position="31"/>
    </location>
</feature>
<gene>
    <name evidence="2" type="ORF">E6H00_13020</name>
</gene>